<protein>
    <submittedName>
        <fullName evidence="9">Putative basic region leucine zipper transcription factor</fullName>
    </submittedName>
</protein>
<dbReference type="GO" id="GO:0000981">
    <property type="term" value="F:DNA-binding transcription factor activity, RNA polymerase II-specific"/>
    <property type="evidence" value="ECO:0007669"/>
    <property type="project" value="TreeGrafter"/>
</dbReference>
<dbReference type="EMBL" id="GDAI01000775">
    <property type="protein sequence ID" value="JAI16828.1"/>
    <property type="molecule type" value="mRNA"/>
</dbReference>
<evidence type="ECO:0000313" key="9">
    <source>
        <dbReference type="EMBL" id="JAI16828.1"/>
    </source>
</evidence>
<evidence type="ECO:0000256" key="3">
    <source>
        <dbReference type="ARBA" id="ARBA00023015"/>
    </source>
</evidence>
<evidence type="ECO:0000256" key="6">
    <source>
        <dbReference type="ARBA" id="ARBA00023242"/>
    </source>
</evidence>
<keyword evidence="6" id="KW-0539">Nucleus</keyword>
<dbReference type="GO" id="GO:0005634">
    <property type="term" value="C:nucleus"/>
    <property type="evidence" value="ECO:0007669"/>
    <property type="project" value="UniProtKB-SubCell"/>
</dbReference>
<comment type="similarity">
    <text evidence="2">Belongs to the bZIP family. C/EBP subfamily.</text>
</comment>
<evidence type="ECO:0000259" key="8">
    <source>
        <dbReference type="PROSITE" id="PS50217"/>
    </source>
</evidence>
<dbReference type="Pfam" id="PF07716">
    <property type="entry name" value="bZIP_2"/>
    <property type="match status" value="1"/>
</dbReference>
<organism evidence="9">
    <name type="scientific">Tabanus bromius</name>
    <name type="common">Band-eyed brown horse fly</name>
    <dbReference type="NCBI Taxonomy" id="304241"/>
    <lineage>
        <taxon>Eukaryota</taxon>
        <taxon>Metazoa</taxon>
        <taxon>Ecdysozoa</taxon>
        <taxon>Arthropoda</taxon>
        <taxon>Hexapoda</taxon>
        <taxon>Insecta</taxon>
        <taxon>Pterygota</taxon>
        <taxon>Neoptera</taxon>
        <taxon>Endopterygota</taxon>
        <taxon>Diptera</taxon>
        <taxon>Brachycera</taxon>
        <taxon>Tabanomorpha</taxon>
        <taxon>Tabanoidea</taxon>
        <taxon>Tabanidae</taxon>
        <taxon>Tabanus</taxon>
    </lineage>
</organism>
<feature type="domain" description="BZIP" evidence="8">
    <location>
        <begin position="4"/>
        <end position="67"/>
    </location>
</feature>
<dbReference type="PANTHER" id="PTHR23334">
    <property type="entry name" value="CCAAT/ENHANCER BINDING PROTEIN"/>
    <property type="match status" value="1"/>
</dbReference>
<dbReference type="SMART" id="SM00338">
    <property type="entry name" value="BRLZ"/>
    <property type="match status" value="1"/>
</dbReference>
<comment type="subcellular location">
    <subcellularLocation>
        <location evidence="1">Nucleus</location>
    </subcellularLocation>
</comment>
<keyword evidence="4" id="KW-0238">DNA-binding</keyword>
<evidence type="ECO:0000256" key="7">
    <source>
        <dbReference type="SAM" id="MobiDB-lite"/>
    </source>
</evidence>
<dbReference type="Gene3D" id="1.20.5.170">
    <property type="match status" value="1"/>
</dbReference>
<dbReference type="AlphaFoldDB" id="A0A0K8TRQ8"/>
<dbReference type="InterPro" id="IPR031106">
    <property type="entry name" value="C/EBP"/>
</dbReference>
<name>A0A0K8TRQ8_TABBR</name>
<proteinExistence type="evidence at transcript level"/>
<dbReference type="PROSITE" id="PS50217">
    <property type="entry name" value="BZIP"/>
    <property type="match status" value="1"/>
</dbReference>
<dbReference type="SUPFAM" id="SSF57959">
    <property type="entry name" value="Leucine zipper domain"/>
    <property type="match status" value="1"/>
</dbReference>
<keyword evidence="5" id="KW-0804">Transcription</keyword>
<reference evidence="9" key="1">
    <citation type="journal article" date="2015" name="Insect Biochem. Mol. Biol.">
        <title>An insight into the sialome of the horse fly, Tabanus bromius.</title>
        <authorList>
            <person name="Ribeiro J.M."/>
            <person name="Kazimirova M."/>
            <person name="Takac P."/>
            <person name="Andersen J.F."/>
            <person name="Francischetti I.M."/>
        </authorList>
    </citation>
    <scope>NUCLEOTIDE SEQUENCE</scope>
</reference>
<evidence type="ECO:0000256" key="1">
    <source>
        <dbReference type="ARBA" id="ARBA00004123"/>
    </source>
</evidence>
<evidence type="ECO:0000256" key="2">
    <source>
        <dbReference type="ARBA" id="ARBA00006951"/>
    </source>
</evidence>
<feature type="region of interest" description="Disordered" evidence="7">
    <location>
        <begin position="1"/>
        <end position="36"/>
    </location>
</feature>
<evidence type="ECO:0000256" key="5">
    <source>
        <dbReference type="ARBA" id="ARBA00023163"/>
    </source>
</evidence>
<dbReference type="InterPro" id="IPR046347">
    <property type="entry name" value="bZIP_sf"/>
</dbReference>
<dbReference type="InterPro" id="IPR004827">
    <property type="entry name" value="bZIP"/>
</dbReference>
<keyword evidence="3" id="KW-0805">Transcription regulation</keyword>
<dbReference type="GO" id="GO:0006351">
    <property type="term" value="P:DNA-templated transcription"/>
    <property type="evidence" value="ECO:0007669"/>
    <property type="project" value="InterPro"/>
</dbReference>
<feature type="non-terminal residue" evidence="9">
    <location>
        <position position="1"/>
    </location>
</feature>
<accession>A0A0K8TRQ8</accession>
<sequence length="90" mass="10368">KSDDDAYRDKRLRNNMAVKKSRQKSSQKAKETKERVMDLKRENERLEKEISTLKANAERLKSLILDKDSNLQITSADLEALLANDDDSDS</sequence>
<dbReference type="GO" id="GO:0000978">
    <property type="term" value="F:RNA polymerase II cis-regulatory region sequence-specific DNA binding"/>
    <property type="evidence" value="ECO:0007669"/>
    <property type="project" value="TreeGrafter"/>
</dbReference>
<dbReference type="PANTHER" id="PTHR23334:SF69">
    <property type="entry name" value="CCAAT_ENHANCER-BINDING PROTEIN GAMMA"/>
    <property type="match status" value="1"/>
</dbReference>
<evidence type="ECO:0000256" key="4">
    <source>
        <dbReference type="ARBA" id="ARBA00023125"/>
    </source>
</evidence>